<evidence type="ECO:0000313" key="3">
    <source>
        <dbReference type="Proteomes" id="UP001597102"/>
    </source>
</evidence>
<gene>
    <name evidence="2" type="ORF">ACFQ2F_05625</name>
</gene>
<reference evidence="3" key="1">
    <citation type="journal article" date="2019" name="Int. J. Syst. Evol. Microbiol.">
        <title>The Global Catalogue of Microorganisms (GCM) 10K type strain sequencing project: providing services to taxonomists for standard genome sequencing and annotation.</title>
        <authorList>
            <consortium name="The Broad Institute Genomics Platform"/>
            <consortium name="The Broad Institute Genome Sequencing Center for Infectious Disease"/>
            <person name="Wu L."/>
            <person name="Ma J."/>
        </authorList>
    </citation>
    <scope>NUCLEOTIDE SEQUENCE [LARGE SCALE GENOMIC DNA]</scope>
    <source>
        <strain evidence="3">CCUG 61697</strain>
    </source>
</reference>
<dbReference type="PANTHER" id="PTHR37952">
    <property type="match status" value="1"/>
</dbReference>
<dbReference type="EMBL" id="JBHTJO010000001">
    <property type="protein sequence ID" value="MFD0986572.1"/>
    <property type="molecule type" value="Genomic_DNA"/>
</dbReference>
<name>A0ABW3J7Z3_9HYPH</name>
<protein>
    <submittedName>
        <fullName evidence="2">CreA family protein</fullName>
    </submittedName>
</protein>
<dbReference type="PANTHER" id="PTHR37952:SF2">
    <property type="entry name" value="PROTEIN CREA"/>
    <property type="match status" value="1"/>
</dbReference>
<dbReference type="Pfam" id="PF05981">
    <property type="entry name" value="CreA"/>
    <property type="match status" value="1"/>
</dbReference>
<dbReference type="PIRSF" id="PIRSF003174">
    <property type="entry name" value="CreA"/>
    <property type="match status" value="1"/>
</dbReference>
<accession>A0ABW3J7Z3</accession>
<feature type="chain" id="PRO_5046518738" evidence="1">
    <location>
        <begin position="27"/>
        <end position="176"/>
    </location>
</feature>
<dbReference type="InterPro" id="IPR010292">
    <property type="entry name" value="Uncharacterised_CreA"/>
</dbReference>
<sequence length="176" mass="19074">MKRLGVAVAFCASLICTLLAAGHARADDLECVDTTWRFFSPDDKVCVSSFEDPDVPGVACFISQARKGGWGQPFGLNEDPSNFSVACRQLGPIDVDISKLPEREQAFTSKTSIFFKKTRIYRIPDVAHNSIVYLAVSSKIIDGSPANAVSVVPILPWPEADTAKDGKDNKPSPKAE</sequence>
<evidence type="ECO:0000313" key="2">
    <source>
        <dbReference type="EMBL" id="MFD0986572.1"/>
    </source>
</evidence>
<proteinExistence type="predicted"/>
<dbReference type="RefSeq" id="WP_379086962.1">
    <property type="nucleotide sequence ID" value="NZ_JBHTJO010000001.1"/>
</dbReference>
<feature type="signal peptide" evidence="1">
    <location>
        <begin position="1"/>
        <end position="26"/>
    </location>
</feature>
<evidence type="ECO:0000256" key="1">
    <source>
        <dbReference type="SAM" id="SignalP"/>
    </source>
</evidence>
<comment type="caution">
    <text evidence="2">The sequence shown here is derived from an EMBL/GenBank/DDBJ whole genome shotgun (WGS) entry which is preliminary data.</text>
</comment>
<organism evidence="2 3">
    <name type="scientific">Methyloligella solikamskensis</name>
    <dbReference type="NCBI Taxonomy" id="1177756"/>
    <lineage>
        <taxon>Bacteria</taxon>
        <taxon>Pseudomonadati</taxon>
        <taxon>Pseudomonadota</taxon>
        <taxon>Alphaproteobacteria</taxon>
        <taxon>Hyphomicrobiales</taxon>
        <taxon>Hyphomicrobiaceae</taxon>
        <taxon>Methyloligella</taxon>
    </lineage>
</organism>
<keyword evidence="1" id="KW-0732">Signal</keyword>
<keyword evidence="3" id="KW-1185">Reference proteome</keyword>
<dbReference type="Proteomes" id="UP001597102">
    <property type="component" value="Unassembled WGS sequence"/>
</dbReference>